<dbReference type="Proteomes" id="UP000053424">
    <property type="component" value="Unassembled WGS sequence"/>
</dbReference>
<dbReference type="InterPro" id="IPR027417">
    <property type="entry name" value="P-loop_NTPase"/>
</dbReference>
<keyword evidence="9" id="KW-0233">DNA recombination</keyword>
<feature type="compositionally biased region" description="Acidic residues" evidence="13">
    <location>
        <begin position="25"/>
        <end position="34"/>
    </location>
</feature>
<keyword evidence="6" id="KW-0227">DNA damage</keyword>
<evidence type="ECO:0000256" key="6">
    <source>
        <dbReference type="ARBA" id="ARBA00022763"/>
    </source>
</evidence>
<dbReference type="SUPFAM" id="SSF52540">
    <property type="entry name" value="P-loop containing nucleoside triphosphate hydrolases"/>
    <property type="match status" value="1"/>
</dbReference>
<gene>
    <name evidence="15" type="ORF">M413DRAFT_445778</name>
</gene>
<evidence type="ECO:0000256" key="3">
    <source>
        <dbReference type="ARBA" id="ARBA00006793"/>
    </source>
</evidence>
<evidence type="ECO:0000256" key="4">
    <source>
        <dbReference type="ARBA" id="ARBA00022454"/>
    </source>
</evidence>
<dbReference type="Gene3D" id="3.40.50.300">
    <property type="entry name" value="P-loop containing nucleotide triphosphate hydrolases"/>
    <property type="match status" value="2"/>
</dbReference>
<dbReference type="PANTHER" id="PTHR19306">
    <property type="entry name" value="STRUCTURAL MAINTENANCE OF CHROMOSOMES 5,6 SMC5, SMC6"/>
    <property type="match status" value="1"/>
</dbReference>
<evidence type="ECO:0000256" key="10">
    <source>
        <dbReference type="ARBA" id="ARBA00023204"/>
    </source>
</evidence>
<keyword evidence="11" id="KW-0539">Nucleus</keyword>
<feature type="region of interest" description="Disordered" evidence="13">
    <location>
        <begin position="1"/>
        <end position="74"/>
    </location>
</feature>
<protein>
    <recommendedName>
        <fullName evidence="14">RecF/RecN/SMC N-terminal domain-containing protein</fullName>
    </recommendedName>
</protein>
<dbReference type="InterPro" id="IPR003395">
    <property type="entry name" value="RecF/RecN/SMC_N"/>
</dbReference>
<feature type="coiled-coil region" evidence="12">
    <location>
        <begin position="364"/>
        <end position="524"/>
    </location>
</feature>
<feature type="region of interest" description="Disordered" evidence="13">
    <location>
        <begin position="1027"/>
        <end position="1048"/>
    </location>
</feature>
<keyword evidence="7" id="KW-0067">ATP-binding</keyword>
<name>A0A0C2YIZ5_HEBCY</name>
<feature type="coiled-coil region" evidence="12">
    <location>
        <begin position="297"/>
        <end position="324"/>
    </location>
</feature>
<evidence type="ECO:0000256" key="13">
    <source>
        <dbReference type="SAM" id="MobiDB-lite"/>
    </source>
</evidence>
<evidence type="ECO:0000256" key="1">
    <source>
        <dbReference type="ARBA" id="ARBA00004123"/>
    </source>
</evidence>
<keyword evidence="8 12" id="KW-0175">Coiled coil</keyword>
<sequence>MPKRQYDDDEQISGASSKRAKTKDSDEEQSEEEIPQTQTRPKRERKGKGRDVDSDEEDGQDGNEDEGEEDLDDFEKVHGEKLRAVLENRRRTQGGVAEHGVIEYIEMTQFMCHKLLKFHFGPQINFIIGHNGSGKSAVLSAITVALGGKAASTGRGSGLKSFIREGQSVAEVTIHLKNQGEEAYKPKEYGKSIHITRRFTKDGSSTWKIKSQDDKVISTKKDELGAICDHMNIQVDNPMNVLTQDAARQFLSASVPQDKYKFFLRGTQLSQLSEEYELALENITKTAKLLSVKKEALPDLRARLREVTARYEEAAKAREQKKKVDDLKKELAWAHVAGKQLQLDKKVQEAAKLARRLPKIEESIQLAQADFEEASAKITEFELQFTSLEGVAHLNNRKNDLAAEMRENKKKIMDFTNELNQMNASIKAINYRITELENQIAEETRRMAVNTQARRDETQRKLGIAKDDVARLENEHQNIIMERKNEGLAADKIKAHGGELEQQKAAIQRQLGECESTIKSAEHQAKDALVPYGKGIKQVLEKIQTMRWAGDKPLGPLGLHVKAKDANRWGEILRNQLGSYLVAFAVTDARDRQQLKSLLVQSGNPHTMIIVYEKDLFDYRHGEPPEHLLTVLRALDISDPYVLRILINQAHIESQILAPTRREAQEILQNLRGGGQAWSQDKFAVRVFPEGGVSSSPLNIRNLNGPMSLLLTGRDTASEIRHFTEQKMQLEAQWQSVTQEIEVMKPQFMAHKRNLDRIGDQEKRLLSDLRMAKQNVANLQAEANEELPAGLQGFEGAKQEAEEEKESIMEQFKDVMAQKVALDEVQIGLQHQTKEVREMIGEYESKKNAIQVQMDGAVEKRMQAQGAKRHMEEKHAKEKKEVDVAQEAVEILETEFKNWTAKALEFCDPVANPRKVEDVERQLESVSKALKEREKKQGASVEEMVQEVNKAKANLEKVEKVLKQMSALNKALKASLLIRLARWQEFRRHIALRCKHVFQYHLSNRGYYGKILFNHHKGTLDIRVQTDDQAQTQGNSREKDPRSLSGGEKSFSTICLLLSLWECIGCPLRCLDEFDVFMDAINRRISMRMMIDTANTSDRKQYILITPQDMTNVQLGPTVRVLRMPDPERGANGTLPFGAAE</sequence>
<keyword evidence="4" id="KW-0158">Chromosome</keyword>
<feature type="compositionally biased region" description="Acidic residues" evidence="13">
    <location>
        <begin position="53"/>
        <end position="73"/>
    </location>
</feature>
<accession>A0A0C2YIZ5</accession>
<dbReference type="OrthoDB" id="10072614at2759"/>
<dbReference type="PANTHER" id="PTHR19306:SF6">
    <property type="entry name" value="STRUCTURAL MAINTENANCE OF CHROMOSOMES PROTEIN 6"/>
    <property type="match status" value="1"/>
</dbReference>
<dbReference type="GO" id="GO:0003684">
    <property type="term" value="F:damaged DNA binding"/>
    <property type="evidence" value="ECO:0007669"/>
    <property type="project" value="TreeGrafter"/>
</dbReference>
<evidence type="ECO:0000256" key="8">
    <source>
        <dbReference type="ARBA" id="ARBA00023054"/>
    </source>
</evidence>
<keyword evidence="10" id="KW-0234">DNA repair</keyword>
<evidence type="ECO:0000256" key="5">
    <source>
        <dbReference type="ARBA" id="ARBA00022741"/>
    </source>
</evidence>
<feature type="coiled-coil region" evidence="12">
    <location>
        <begin position="762"/>
        <end position="818"/>
    </location>
</feature>
<dbReference type="AlphaFoldDB" id="A0A0C2YIZ5"/>
<evidence type="ECO:0000313" key="15">
    <source>
        <dbReference type="EMBL" id="KIM41022.1"/>
    </source>
</evidence>
<dbReference type="GO" id="GO:0035861">
    <property type="term" value="C:site of double-strand break"/>
    <property type="evidence" value="ECO:0007669"/>
    <property type="project" value="TreeGrafter"/>
</dbReference>
<comment type="subcellular location">
    <subcellularLocation>
        <location evidence="2">Chromosome</location>
    </subcellularLocation>
    <subcellularLocation>
        <location evidence="1">Nucleus</location>
    </subcellularLocation>
</comment>
<dbReference type="STRING" id="686832.A0A0C2YIZ5"/>
<feature type="domain" description="RecF/RecN/SMC N-terminal" evidence="14">
    <location>
        <begin position="102"/>
        <end position="1110"/>
    </location>
</feature>
<proteinExistence type="inferred from homology"/>
<reference evidence="16" key="2">
    <citation type="submission" date="2015-01" db="EMBL/GenBank/DDBJ databases">
        <title>Evolutionary Origins and Diversification of the Mycorrhizal Mutualists.</title>
        <authorList>
            <consortium name="DOE Joint Genome Institute"/>
            <consortium name="Mycorrhizal Genomics Consortium"/>
            <person name="Kohler A."/>
            <person name="Kuo A."/>
            <person name="Nagy L.G."/>
            <person name="Floudas D."/>
            <person name="Copeland A."/>
            <person name="Barry K.W."/>
            <person name="Cichocki N."/>
            <person name="Veneault-Fourrey C."/>
            <person name="LaButti K."/>
            <person name="Lindquist E.A."/>
            <person name="Lipzen A."/>
            <person name="Lundell T."/>
            <person name="Morin E."/>
            <person name="Murat C."/>
            <person name="Riley R."/>
            <person name="Ohm R."/>
            <person name="Sun H."/>
            <person name="Tunlid A."/>
            <person name="Henrissat B."/>
            <person name="Grigoriev I.V."/>
            <person name="Hibbett D.S."/>
            <person name="Martin F."/>
        </authorList>
    </citation>
    <scope>NUCLEOTIDE SEQUENCE [LARGE SCALE GENOMIC DNA]</scope>
    <source>
        <strain evidence="16">h7</strain>
    </source>
</reference>
<reference evidence="15 16" key="1">
    <citation type="submission" date="2014-04" db="EMBL/GenBank/DDBJ databases">
        <authorList>
            <consortium name="DOE Joint Genome Institute"/>
            <person name="Kuo A."/>
            <person name="Gay G."/>
            <person name="Dore J."/>
            <person name="Kohler A."/>
            <person name="Nagy L.G."/>
            <person name="Floudas D."/>
            <person name="Copeland A."/>
            <person name="Barry K.W."/>
            <person name="Cichocki N."/>
            <person name="Veneault-Fourrey C."/>
            <person name="LaButti K."/>
            <person name="Lindquist E.A."/>
            <person name="Lipzen A."/>
            <person name="Lundell T."/>
            <person name="Morin E."/>
            <person name="Murat C."/>
            <person name="Sun H."/>
            <person name="Tunlid A."/>
            <person name="Henrissat B."/>
            <person name="Grigoriev I.V."/>
            <person name="Hibbett D.S."/>
            <person name="Martin F."/>
            <person name="Nordberg H.P."/>
            <person name="Cantor M.N."/>
            <person name="Hua S.X."/>
        </authorList>
    </citation>
    <scope>NUCLEOTIDE SEQUENCE [LARGE SCALE GENOMIC DNA]</scope>
    <source>
        <strain evidence="16">h7</strain>
    </source>
</reference>
<dbReference type="GO" id="GO:0030915">
    <property type="term" value="C:Smc5-Smc6 complex"/>
    <property type="evidence" value="ECO:0007669"/>
    <property type="project" value="TreeGrafter"/>
</dbReference>
<dbReference type="GO" id="GO:0000724">
    <property type="term" value="P:double-strand break repair via homologous recombination"/>
    <property type="evidence" value="ECO:0007669"/>
    <property type="project" value="TreeGrafter"/>
</dbReference>
<evidence type="ECO:0000256" key="12">
    <source>
        <dbReference type="SAM" id="Coils"/>
    </source>
</evidence>
<evidence type="ECO:0000259" key="14">
    <source>
        <dbReference type="Pfam" id="PF02463"/>
    </source>
</evidence>
<feature type="coiled-coil region" evidence="12">
    <location>
        <begin position="868"/>
        <end position="975"/>
    </location>
</feature>
<dbReference type="EMBL" id="KN831781">
    <property type="protein sequence ID" value="KIM41022.1"/>
    <property type="molecule type" value="Genomic_DNA"/>
</dbReference>
<evidence type="ECO:0000256" key="11">
    <source>
        <dbReference type="ARBA" id="ARBA00023242"/>
    </source>
</evidence>
<comment type="similarity">
    <text evidence="3">Belongs to the SMC family. SMC6 subfamily.</text>
</comment>
<evidence type="ECO:0000256" key="9">
    <source>
        <dbReference type="ARBA" id="ARBA00023172"/>
    </source>
</evidence>
<dbReference type="HOGENOM" id="CLU_009063_0_0_1"/>
<dbReference type="GO" id="GO:0003697">
    <property type="term" value="F:single-stranded DNA binding"/>
    <property type="evidence" value="ECO:0007669"/>
    <property type="project" value="TreeGrafter"/>
</dbReference>
<dbReference type="GO" id="GO:0005634">
    <property type="term" value="C:nucleus"/>
    <property type="evidence" value="ECO:0007669"/>
    <property type="project" value="UniProtKB-SubCell"/>
</dbReference>
<evidence type="ECO:0000256" key="2">
    <source>
        <dbReference type="ARBA" id="ARBA00004286"/>
    </source>
</evidence>
<dbReference type="Pfam" id="PF02463">
    <property type="entry name" value="SMC_N"/>
    <property type="match status" value="1"/>
</dbReference>
<organism evidence="15 16">
    <name type="scientific">Hebeloma cylindrosporum</name>
    <dbReference type="NCBI Taxonomy" id="76867"/>
    <lineage>
        <taxon>Eukaryota</taxon>
        <taxon>Fungi</taxon>
        <taxon>Dikarya</taxon>
        <taxon>Basidiomycota</taxon>
        <taxon>Agaricomycotina</taxon>
        <taxon>Agaricomycetes</taxon>
        <taxon>Agaricomycetidae</taxon>
        <taxon>Agaricales</taxon>
        <taxon>Agaricineae</taxon>
        <taxon>Hymenogastraceae</taxon>
        <taxon>Hebeloma</taxon>
    </lineage>
</organism>
<dbReference type="GO" id="GO:0005524">
    <property type="term" value="F:ATP binding"/>
    <property type="evidence" value="ECO:0007669"/>
    <property type="project" value="UniProtKB-KW"/>
</dbReference>
<evidence type="ECO:0000256" key="7">
    <source>
        <dbReference type="ARBA" id="ARBA00022840"/>
    </source>
</evidence>
<keyword evidence="16" id="KW-1185">Reference proteome</keyword>
<evidence type="ECO:0000313" key="16">
    <source>
        <dbReference type="Proteomes" id="UP000053424"/>
    </source>
</evidence>
<keyword evidence="5" id="KW-0547">Nucleotide-binding</keyword>